<feature type="transmembrane region" description="Helical" evidence="1">
    <location>
        <begin position="83"/>
        <end position="103"/>
    </location>
</feature>
<feature type="transmembrane region" description="Helical" evidence="1">
    <location>
        <begin position="123"/>
        <end position="141"/>
    </location>
</feature>
<keyword evidence="1" id="KW-1133">Transmembrane helix</keyword>
<evidence type="ECO:0000313" key="3">
    <source>
        <dbReference type="Proteomes" id="UP000191055"/>
    </source>
</evidence>
<keyword evidence="1" id="KW-0812">Transmembrane</keyword>
<evidence type="ECO:0000313" key="2">
    <source>
        <dbReference type="EMBL" id="SKB51936.1"/>
    </source>
</evidence>
<dbReference type="AlphaFoldDB" id="A0A1T5BXQ6"/>
<protein>
    <submittedName>
        <fullName evidence="2">Uncharacterized protein</fullName>
    </submittedName>
</protein>
<organism evidence="2 3">
    <name type="scientific">Alkalitalea saponilacus</name>
    <dbReference type="NCBI Taxonomy" id="889453"/>
    <lineage>
        <taxon>Bacteria</taxon>
        <taxon>Pseudomonadati</taxon>
        <taxon>Bacteroidota</taxon>
        <taxon>Bacteroidia</taxon>
        <taxon>Marinilabiliales</taxon>
        <taxon>Marinilabiliaceae</taxon>
        <taxon>Alkalitalea</taxon>
    </lineage>
</organism>
<keyword evidence="3" id="KW-1185">Reference proteome</keyword>
<feature type="transmembrane region" description="Helical" evidence="1">
    <location>
        <begin position="7"/>
        <end position="29"/>
    </location>
</feature>
<proteinExistence type="predicted"/>
<dbReference type="OrthoDB" id="1121549at2"/>
<name>A0A1T5BXQ6_9BACT</name>
<dbReference type="EMBL" id="FUYV01000002">
    <property type="protein sequence ID" value="SKB51936.1"/>
    <property type="molecule type" value="Genomic_DNA"/>
</dbReference>
<dbReference type="STRING" id="889453.SAMN03080601_00674"/>
<dbReference type="RefSeq" id="WP_079556463.1">
    <property type="nucleotide sequence ID" value="NZ_CP021904.1"/>
</dbReference>
<reference evidence="3" key="1">
    <citation type="submission" date="2017-02" db="EMBL/GenBank/DDBJ databases">
        <authorList>
            <person name="Varghese N."/>
            <person name="Submissions S."/>
        </authorList>
    </citation>
    <scope>NUCLEOTIDE SEQUENCE [LARGE SCALE GENOMIC DNA]</scope>
    <source>
        <strain evidence="3">DSM 24412</strain>
    </source>
</reference>
<sequence length="148" mass="15939">MTKLSKILNIVLYVLLAVTIALAGLFYFGGEIEGAAYKTPVYTESILNWAIALVIFAAAISIIAEIIALVLRPKSAIRSLISIVGLAIIVLVAYSLGDATALVLPGYDGPDNVPSMLMLADTFLYSMYFLFGIAIAAILYTEVSRLFR</sequence>
<gene>
    <name evidence="2" type="ORF">SAMN03080601_00674</name>
</gene>
<feature type="transmembrane region" description="Helical" evidence="1">
    <location>
        <begin position="49"/>
        <end position="71"/>
    </location>
</feature>
<dbReference type="KEGG" id="asx:CDL62_10590"/>
<accession>A0A1T5BXQ6</accession>
<keyword evidence="1" id="KW-0472">Membrane</keyword>
<evidence type="ECO:0000256" key="1">
    <source>
        <dbReference type="SAM" id="Phobius"/>
    </source>
</evidence>
<dbReference type="Proteomes" id="UP000191055">
    <property type="component" value="Unassembled WGS sequence"/>
</dbReference>